<dbReference type="InterPro" id="IPR037185">
    <property type="entry name" value="EmrE-like"/>
</dbReference>
<feature type="transmembrane region" description="Helical" evidence="4">
    <location>
        <begin position="29"/>
        <end position="51"/>
    </location>
</feature>
<evidence type="ECO:0000256" key="2">
    <source>
        <dbReference type="ARBA" id="ARBA00007362"/>
    </source>
</evidence>
<evidence type="ECO:0000313" key="6">
    <source>
        <dbReference type="EMBL" id="SDW23660.1"/>
    </source>
</evidence>
<evidence type="ECO:0000256" key="4">
    <source>
        <dbReference type="SAM" id="Phobius"/>
    </source>
</evidence>
<evidence type="ECO:0000256" key="1">
    <source>
        <dbReference type="ARBA" id="ARBA00004127"/>
    </source>
</evidence>
<gene>
    <name evidence="6" type="ORF">SAMN04489725_103169</name>
</gene>
<feature type="transmembrane region" description="Helical" evidence="4">
    <location>
        <begin position="119"/>
        <end position="140"/>
    </location>
</feature>
<accession>A0A1H2RWZ1</accession>
<keyword evidence="7" id="KW-1185">Reference proteome</keyword>
<dbReference type="InterPro" id="IPR000620">
    <property type="entry name" value="EamA_dom"/>
</dbReference>
<feature type="region of interest" description="Disordered" evidence="3">
    <location>
        <begin position="287"/>
        <end position="316"/>
    </location>
</feature>
<dbReference type="EMBL" id="FNOJ01000003">
    <property type="protein sequence ID" value="SDW23660.1"/>
    <property type="molecule type" value="Genomic_DNA"/>
</dbReference>
<evidence type="ECO:0000259" key="5">
    <source>
        <dbReference type="Pfam" id="PF00892"/>
    </source>
</evidence>
<dbReference type="AlphaFoldDB" id="A0A1H2RWZ1"/>
<name>A0A1H2RWZ1_9BACL</name>
<comment type="subcellular location">
    <subcellularLocation>
        <location evidence="1">Endomembrane system</location>
        <topology evidence="1">Multi-pass membrane protein</topology>
    </subcellularLocation>
</comment>
<evidence type="ECO:0000313" key="7">
    <source>
        <dbReference type="Proteomes" id="UP000182589"/>
    </source>
</evidence>
<keyword evidence="4" id="KW-0812">Transmembrane</keyword>
<dbReference type="SUPFAM" id="SSF103481">
    <property type="entry name" value="Multidrug resistance efflux transporter EmrE"/>
    <property type="match status" value="2"/>
</dbReference>
<protein>
    <submittedName>
        <fullName evidence="6">Permease of the drug/metabolite transporter (DMT) superfamily</fullName>
    </submittedName>
</protein>
<feature type="transmembrane region" description="Helical" evidence="4">
    <location>
        <begin position="146"/>
        <end position="165"/>
    </location>
</feature>
<feature type="domain" description="EamA" evidence="5">
    <location>
        <begin position="11"/>
        <end position="135"/>
    </location>
</feature>
<organism evidence="6 7">
    <name type="scientific">Alicyclobacillus hesperidum</name>
    <dbReference type="NCBI Taxonomy" id="89784"/>
    <lineage>
        <taxon>Bacteria</taxon>
        <taxon>Bacillati</taxon>
        <taxon>Bacillota</taxon>
        <taxon>Bacilli</taxon>
        <taxon>Bacillales</taxon>
        <taxon>Alicyclobacillaceae</taxon>
        <taxon>Alicyclobacillus</taxon>
    </lineage>
</organism>
<proteinExistence type="inferred from homology"/>
<feature type="transmembrane region" description="Helical" evidence="4">
    <location>
        <begin position="209"/>
        <end position="231"/>
    </location>
</feature>
<feature type="domain" description="EamA" evidence="5">
    <location>
        <begin position="148"/>
        <end position="279"/>
    </location>
</feature>
<keyword evidence="4" id="KW-0472">Membrane</keyword>
<dbReference type="GO" id="GO:0016020">
    <property type="term" value="C:membrane"/>
    <property type="evidence" value="ECO:0007669"/>
    <property type="project" value="InterPro"/>
</dbReference>
<feature type="transmembrane region" description="Helical" evidence="4">
    <location>
        <begin position="63"/>
        <end position="82"/>
    </location>
</feature>
<feature type="transmembrane region" description="Helical" evidence="4">
    <location>
        <begin position="177"/>
        <end position="197"/>
    </location>
</feature>
<sequence length="316" mass="33767">MKVWTLPVLACGLVAISLSAIFIEWSNAPASIIGMYRLLMATALILPLAWRERSQLAHISRKDAAWLGVSGICLGLHFLFWIQSLKETSVASSLIILALEPLFVMVGEWLFLRSRVKGADVLAMAIAIIGAGLVAFADAGHQGDSLAGDGLSLLGTMAVSGYVLVGGRVRQTLTPWLYNAIVFAIAGGVLALFNMTTSIPFAPYTLHNWLMFALLACVSTVLGHGLFNLLLNRVQPTTIAMTVVGEPIVATLLAACLLGQPITRSTGLGGAICLLGVAWHLWRSARKSDNHTDPSGQKAEPANRRDRPQSLDTADT</sequence>
<dbReference type="PANTHER" id="PTHR22911">
    <property type="entry name" value="ACYL-MALONYL CONDENSING ENZYME-RELATED"/>
    <property type="match status" value="1"/>
</dbReference>
<feature type="transmembrane region" description="Helical" evidence="4">
    <location>
        <begin position="94"/>
        <end position="112"/>
    </location>
</feature>
<dbReference type="Pfam" id="PF00892">
    <property type="entry name" value="EamA"/>
    <property type="match status" value="2"/>
</dbReference>
<keyword evidence="4" id="KW-1133">Transmembrane helix</keyword>
<comment type="similarity">
    <text evidence="2">Belongs to the EamA transporter family.</text>
</comment>
<dbReference type="PANTHER" id="PTHR22911:SF76">
    <property type="entry name" value="EAMA DOMAIN-CONTAINING PROTEIN"/>
    <property type="match status" value="1"/>
</dbReference>
<dbReference type="RefSeq" id="WP_083341121.1">
    <property type="nucleotide sequence ID" value="NZ_FNOJ01000003.1"/>
</dbReference>
<reference evidence="7" key="1">
    <citation type="submission" date="2016-10" db="EMBL/GenBank/DDBJ databases">
        <authorList>
            <person name="Varghese N."/>
        </authorList>
    </citation>
    <scope>NUCLEOTIDE SEQUENCE [LARGE SCALE GENOMIC DNA]</scope>
    <source>
        <strain evidence="7">DSM 12489</strain>
    </source>
</reference>
<dbReference type="Proteomes" id="UP000182589">
    <property type="component" value="Unassembled WGS sequence"/>
</dbReference>
<evidence type="ECO:0000256" key="3">
    <source>
        <dbReference type="SAM" id="MobiDB-lite"/>
    </source>
</evidence>